<reference evidence="1" key="1">
    <citation type="submission" date="2021-01" db="EMBL/GenBank/DDBJ databases">
        <authorList>
            <person name="Corre E."/>
            <person name="Pelletier E."/>
            <person name="Niang G."/>
            <person name="Scheremetjew M."/>
            <person name="Finn R."/>
            <person name="Kale V."/>
            <person name="Holt S."/>
            <person name="Cochrane G."/>
            <person name="Meng A."/>
            <person name="Brown T."/>
            <person name="Cohen L."/>
        </authorList>
    </citation>
    <scope>NUCLEOTIDE SEQUENCE</scope>
    <source>
        <strain evidence="1">CCMP2222</strain>
    </source>
</reference>
<dbReference type="InterPro" id="IPR016024">
    <property type="entry name" value="ARM-type_fold"/>
</dbReference>
<protein>
    <recommendedName>
        <fullName evidence="2">Protein HGH1 homolog</fullName>
    </recommendedName>
</protein>
<gene>
    <name evidence="1" type="ORF">AAND1436_LOCUS25825</name>
</gene>
<evidence type="ECO:0000313" key="1">
    <source>
        <dbReference type="EMBL" id="CAD9454497.1"/>
    </source>
</evidence>
<sequence>MRDLFGVGLIAKVIEFLDKTPKDVGISVVSPEESTDTQRQAMRLLWHTGNDPRGRSETLKADGVRVITAYLDSPDAKIREAAVCALNVASLETQGKKDVLQHSVEGLGRLLHSEAETPYLHETCVQLCRCASELPAFRFAFARHVLRSIWLLEKVYGTTALAAVSPLLRSSEQVETREQAAHVLAHFLQQSRPAQGDRIRVPPVAPLQHVDQPPMFAMEECVDVLHDLCALLFDAPEPALECLAAITEADKPREHLRELIVSRKVRIPEAVRDQVDALLRKVNDLE</sequence>
<organism evidence="1">
    <name type="scientific">Alexandrium andersonii</name>
    <dbReference type="NCBI Taxonomy" id="327968"/>
    <lineage>
        <taxon>Eukaryota</taxon>
        <taxon>Sar</taxon>
        <taxon>Alveolata</taxon>
        <taxon>Dinophyceae</taxon>
        <taxon>Gonyaulacales</taxon>
        <taxon>Pyrocystaceae</taxon>
        <taxon>Alexandrium</taxon>
    </lineage>
</organism>
<name>A0A7S2DJJ1_9DINO</name>
<dbReference type="SUPFAM" id="SSF48371">
    <property type="entry name" value="ARM repeat"/>
    <property type="match status" value="1"/>
</dbReference>
<proteinExistence type="predicted"/>
<evidence type="ECO:0008006" key="2">
    <source>
        <dbReference type="Google" id="ProtNLM"/>
    </source>
</evidence>
<accession>A0A7S2DJJ1</accession>
<dbReference type="Gene3D" id="1.25.10.10">
    <property type="entry name" value="Leucine-rich Repeat Variant"/>
    <property type="match status" value="1"/>
</dbReference>
<dbReference type="EMBL" id="HBGQ01053268">
    <property type="protein sequence ID" value="CAD9454497.1"/>
    <property type="molecule type" value="Transcribed_RNA"/>
</dbReference>
<dbReference type="InterPro" id="IPR011989">
    <property type="entry name" value="ARM-like"/>
</dbReference>
<dbReference type="AlphaFoldDB" id="A0A7S2DJJ1"/>